<dbReference type="GO" id="GO:0016788">
    <property type="term" value="F:hydrolase activity, acting on ester bonds"/>
    <property type="evidence" value="ECO:0007669"/>
    <property type="project" value="InterPro"/>
</dbReference>
<dbReference type="SUPFAM" id="SSF52266">
    <property type="entry name" value="SGNH hydrolase"/>
    <property type="match status" value="1"/>
</dbReference>
<dbReference type="CDD" id="cd01823">
    <property type="entry name" value="SEST_like"/>
    <property type="match status" value="1"/>
</dbReference>
<sequence length="282" mass="28654">MAGRNKPRTFALFTAACAAAALAVAGWAPAAQADASTINYVNLGDSYSAGFGSGSVMPGPVPGCFQGSGATHVTAIDALDGVVLTANGACAGASTQQVALMASALSGQLAHADLVTLSLGGNDLDFAGTIAACSTLGTAAACDHATAAGWAALPEVQARVHAVLAQIDAQTPGTILVLGYPRLLATSNGDQPLMTAANARTLNKLTDALNRGISKATHGTSVTFVPVLGPFNNHGINADNSWIYFNQANLADPFNLHPTTAGYLNGYYPAVRNHIHLNQLGW</sequence>
<dbReference type="EMBL" id="BJNY01000007">
    <property type="protein sequence ID" value="GED05843.1"/>
    <property type="molecule type" value="Genomic_DNA"/>
</dbReference>
<dbReference type="PROSITE" id="PS51318">
    <property type="entry name" value="TAT"/>
    <property type="match status" value="1"/>
</dbReference>
<feature type="domain" description="SGNH hydrolase-type esterase" evidence="4">
    <location>
        <begin position="43"/>
        <end position="263"/>
    </location>
</feature>
<comment type="caution">
    <text evidence="5">The sequence shown here is derived from an EMBL/GenBank/DDBJ whole genome shotgun (WGS) entry which is preliminary data.</text>
</comment>
<evidence type="ECO:0000259" key="4">
    <source>
        <dbReference type="Pfam" id="PF13472"/>
    </source>
</evidence>
<keyword evidence="3" id="KW-0732">Signal</keyword>
<feature type="active site" description="Nucleophile" evidence="1">
    <location>
        <position position="46"/>
    </location>
</feature>
<proteinExistence type="predicted"/>
<dbReference type="Gene3D" id="3.40.50.1110">
    <property type="entry name" value="SGNH hydrolase"/>
    <property type="match status" value="1"/>
</dbReference>
<dbReference type="PANTHER" id="PTHR37981">
    <property type="entry name" value="LIPASE 2"/>
    <property type="match status" value="1"/>
</dbReference>
<evidence type="ECO:0000313" key="6">
    <source>
        <dbReference type="Proteomes" id="UP000316612"/>
    </source>
</evidence>
<protein>
    <submittedName>
        <fullName evidence="5">Lipase 1</fullName>
    </submittedName>
</protein>
<gene>
    <name evidence="5" type="ORF">AUR04nite_13750</name>
</gene>
<dbReference type="InterPro" id="IPR006311">
    <property type="entry name" value="TAT_signal"/>
</dbReference>
<evidence type="ECO:0000313" key="5">
    <source>
        <dbReference type="EMBL" id="GED05843.1"/>
    </source>
</evidence>
<dbReference type="RefSeq" id="WP_141363323.1">
    <property type="nucleotide sequence ID" value="NZ_BAAAJL010000003.1"/>
</dbReference>
<dbReference type="Proteomes" id="UP000316612">
    <property type="component" value="Unassembled WGS sequence"/>
</dbReference>
<dbReference type="InterPro" id="IPR036514">
    <property type="entry name" value="SGNH_hydro_sf"/>
</dbReference>
<dbReference type="InterPro" id="IPR037460">
    <property type="entry name" value="SEST-like"/>
</dbReference>
<accession>A0A4Y4DMN6</accession>
<dbReference type="OrthoDB" id="5503950at2"/>
<dbReference type="AlphaFoldDB" id="A0A4Y4DMN6"/>
<dbReference type="GO" id="GO:0006629">
    <property type="term" value="P:lipid metabolic process"/>
    <property type="evidence" value="ECO:0007669"/>
    <property type="project" value="TreeGrafter"/>
</dbReference>
<name>A0A4Y4DMN6_GLUUR</name>
<reference evidence="5 6" key="1">
    <citation type="submission" date="2019-06" db="EMBL/GenBank/DDBJ databases">
        <title>Whole genome shotgun sequence of Glutamicibacter uratoxydans NBRC 15515.</title>
        <authorList>
            <person name="Hosoyama A."/>
            <person name="Uohara A."/>
            <person name="Ohji S."/>
            <person name="Ichikawa N."/>
        </authorList>
    </citation>
    <scope>NUCLEOTIDE SEQUENCE [LARGE SCALE GENOMIC DNA]</scope>
    <source>
        <strain evidence="5 6">NBRC 15515</strain>
    </source>
</reference>
<dbReference type="PANTHER" id="PTHR37981:SF1">
    <property type="entry name" value="SGNH HYDROLASE-TYPE ESTERASE DOMAIN-CONTAINING PROTEIN"/>
    <property type="match status" value="1"/>
</dbReference>
<feature type="chain" id="PRO_5039341107" evidence="3">
    <location>
        <begin position="34"/>
        <end position="282"/>
    </location>
</feature>
<feature type="disulfide bond" evidence="2">
    <location>
        <begin position="64"/>
        <end position="90"/>
    </location>
</feature>
<dbReference type="InterPro" id="IPR013830">
    <property type="entry name" value="SGNH_hydro"/>
</dbReference>
<evidence type="ECO:0000256" key="2">
    <source>
        <dbReference type="PIRSR" id="PIRSR637460-2"/>
    </source>
</evidence>
<feature type="active site" evidence="1">
    <location>
        <position position="257"/>
    </location>
</feature>
<keyword evidence="2" id="KW-1015">Disulfide bond</keyword>
<feature type="signal peptide" evidence="3">
    <location>
        <begin position="1"/>
        <end position="33"/>
    </location>
</feature>
<evidence type="ECO:0000256" key="1">
    <source>
        <dbReference type="PIRSR" id="PIRSR637460-1"/>
    </source>
</evidence>
<dbReference type="Pfam" id="PF13472">
    <property type="entry name" value="Lipase_GDSL_2"/>
    <property type="match status" value="1"/>
</dbReference>
<organism evidence="5 6">
    <name type="scientific">Glutamicibacter uratoxydans</name>
    <name type="common">Arthrobacter uratoxydans</name>
    <dbReference type="NCBI Taxonomy" id="43667"/>
    <lineage>
        <taxon>Bacteria</taxon>
        <taxon>Bacillati</taxon>
        <taxon>Actinomycetota</taxon>
        <taxon>Actinomycetes</taxon>
        <taxon>Micrococcales</taxon>
        <taxon>Micrococcaceae</taxon>
        <taxon>Glutamicibacter</taxon>
    </lineage>
</organism>
<keyword evidence="6" id="KW-1185">Reference proteome</keyword>
<evidence type="ECO:0000256" key="3">
    <source>
        <dbReference type="SAM" id="SignalP"/>
    </source>
</evidence>
<feature type="disulfide bond" evidence="2">
    <location>
        <begin position="133"/>
        <end position="142"/>
    </location>
</feature>